<dbReference type="PANTHER" id="PTHR11088">
    <property type="entry name" value="TRNA DIMETHYLALLYLTRANSFERASE"/>
    <property type="match status" value="1"/>
</dbReference>
<reference evidence="12 13" key="1">
    <citation type="submission" date="2017-05" db="EMBL/GenBank/DDBJ databases">
        <title>Vagococcus spp. assemblies.</title>
        <authorList>
            <person name="Gulvik C.A."/>
        </authorList>
    </citation>
    <scope>NUCLEOTIDE SEQUENCE [LARGE SCALE GENOMIC DNA]</scope>
    <source>
        <strain evidence="12 13">CCUG 41755</strain>
    </source>
</reference>
<dbReference type="InterPro" id="IPR018022">
    <property type="entry name" value="IPT"/>
</dbReference>
<accession>A0A430A7P2</accession>
<dbReference type="InterPro" id="IPR039657">
    <property type="entry name" value="Dimethylallyltransferase"/>
</dbReference>
<dbReference type="GO" id="GO:0005524">
    <property type="term" value="F:ATP binding"/>
    <property type="evidence" value="ECO:0007669"/>
    <property type="project" value="UniProtKB-UniRule"/>
</dbReference>
<comment type="similarity">
    <text evidence="3 10">Belongs to the IPP transferase family.</text>
</comment>
<dbReference type="AlphaFoldDB" id="A0A430A7P2"/>
<keyword evidence="5 10" id="KW-0819">tRNA processing</keyword>
<evidence type="ECO:0000256" key="7">
    <source>
        <dbReference type="ARBA" id="ARBA00022840"/>
    </source>
</evidence>
<comment type="caution">
    <text evidence="10">Lacks conserved residue(s) required for the propagation of feature annotation.</text>
</comment>
<keyword evidence="13" id="KW-1185">Reference proteome</keyword>
<feature type="domain" description="Guanylate kinase-like" evidence="11">
    <location>
        <begin position="9"/>
        <end position="224"/>
    </location>
</feature>
<dbReference type="HAMAP" id="MF_00185">
    <property type="entry name" value="IPP_trans"/>
    <property type="match status" value="1"/>
</dbReference>
<sequence length="316" mass="35832">MKRSNRMKEKVLVIVGPTAVGKTALGVSLAKKYNGEVISGDSLQVYRGLDVGTAKATEEEMDGIPHHLIDVCELGDTFSASDFQEQGRALIQDITSRGKLPIIVGGTGLYVQALLFDFQLGGEEKVQENSVLRDELQAYADTEGPDKLWKRLESQDKRAAGQIHPNNVKRVIRAIEVIETTGKSITEQKQVDYKDLSNALYDVKFIALGTDRERLYERINRRVDLMVPKGIETEAKMIFDFGECQAAQGIGYKEFFPYFEGRATKEETIELVKQQSRRYAKRQMTWFRNRTSAQWWDILSEPDAVEQLEKSVAEWL</sequence>
<dbReference type="NCBIfam" id="TIGR00174">
    <property type="entry name" value="miaA"/>
    <property type="match status" value="1"/>
</dbReference>
<comment type="subunit">
    <text evidence="10">Monomer.</text>
</comment>
<comment type="catalytic activity">
    <reaction evidence="9 10">
        <text>adenosine(37) in tRNA + dimethylallyl diphosphate = N(6)-dimethylallyladenosine(37) in tRNA + diphosphate</text>
        <dbReference type="Rhea" id="RHEA:26482"/>
        <dbReference type="Rhea" id="RHEA-COMP:10162"/>
        <dbReference type="Rhea" id="RHEA-COMP:10375"/>
        <dbReference type="ChEBI" id="CHEBI:33019"/>
        <dbReference type="ChEBI" id="CHEBI:57623"/>
        <dbReference type="ChEBI" id="CHEBI:74411"/>
        <dbReference type="ChEBI" id="CHEBI:74415"/>
        <dbReference type="EC" id="2.5.1.75"/>
    </reaction>
</comment>
<dbReference type="PANTHER" id="PTHR11088:SF60">
    <property type="entry name" value="TRNA DIMETHYLALLYLTRANSFERASE"/>
    <property type="match status" value="1"/>
</dbReference>
<dbReference type="PROSITE" id="PS50052">
    <property type="entry name" value="GUANYLATE_KINASE_2"/>
    <property type="match status" value="1"/>
</dbReference>
<dbReference type="OrthoDB" id="9776390at2"/>
<evidence type="ECO:0000256" key="8">
    <source>
        <dbReference type="ARBA" id="ARBA00022842"/>
    </source>
</evidence>
<proteinExistence type="inferred from homology"/>
<evidence type="ECO:0000259" key="11">
    <source>
        <dbReference type="PROSITE" id="PS50052"/>
    </source>
</evidence>
<dbReference type="InterPro" id="IPR008144">
    <property type="entry name" value="Guanylate_kin-like_dom"/>
</dbReference>
<dbReference type="Gene3D" id="1.10.20.140">
    <property type="match status" value="1"/>
</dbReference>
<keyword evidence="4 10" id="KW-0808">Transferase</keyword>
<keyword evidence="8 10" id="KW-0460">Magnesium</keyword>
<dbReference type="GO" id="GO:0052381">
    <property type="term" value="F:tRNA dimethylallyltransferase activity"/>
    <property type="evidence" value="ECO:0007669"/>
    <property type="project" value="UniProtKB-UniRule"/>
</dbReference>
<evidence type="ECO:0000256" key="9">
    <source>
        <dbReference type="ARBA" id="ARBA00049563"/>
    </source>
</evidence>
<feature type="region of interest" description="Interaction with substrate tRNA" evidence="10">
    <location>
        <begin position="41"/>
        <end position="44"/>
    </location>
</feature>
<comment type="cofactor">
    <cofactor evidence="1 10">
        <name>Mg(2+)</name>
        <dbReference type="ChEBI" id="CHEBI:18420"/>
    </cofactor>
</comment>
<name>A0A430A7P2_9ENTE</name>
<dbReference type="Proteomes" id="UP000287101">
    <property type="component" value="Unassembled WGS sequence"/>
</dbReference>
<feature type="site" description="Interaction with substrate tRNA" evidence="10">
    <location>
        <position position="133"/>
    </location>
</feature>
<evidence type="ECO:0000256" key="2">
    <source>
        <dbReference type="ARBA" id="ARBA00003213"/>
    </source>
</evidence>
<evidence type="ECO:0000256" key="6">
    <source>
        <dbReference type="ARBA" id="ARBA00022741"/>
    </source>
</evidence>
<dbReference type="Gene3D" id="3.40.50.300">
    <property type="entry name" value="P-loop containing nucleotide triphosphate hydrolases"/>
    <property type="match status" value="1"/>
</dbReference>
<feature type="site" description="Interaction with substrate tRNA" evidence="10">
    <location>
        <position position="107"/>
    </location>
</feature>
<dbReference type="InterPro" id="IPR027417">
    <property type="entry name" value="P-loop_NTPase"/>
</dbReference>
<dbReference type="Pfam" id="PF01715">
    <property type="entry name" value="IPPT"/>
    <property type="match status" value="1"/>
</dbReference>
<feature type="binding site" evidence="10">
    <location>
        <begin position="18"/>
        <end position="23"/>
    </location>
    <ligand>
        <name>substrate</name>
    </ligand>
</feature>
<evidence type="ECO:0000313" key="12">
    <source>
        <dbReference type="EMBL" id="RSU03128.1"/>
    </source>
</evidence>
<evidence type="ECO:0000256" key="3">
    <source>
        <dbReference type="ARBA" id="ARBA00005842"/>
    </source>
</evidence>
<feature type="binding site" evidence="10">
    <location>
        <begin position="16"/>
        <end position="23"/>
    </location>
    <ligand>
        <name>ATP</name>
        <dbReference type="ChEBI" id="CHEBI:30616"/>
    </ligand>
</feature>
<dbReference type="GO" id="GO:0006400">
    <property type="term" value="P:tRNA modification"/>
    <property type="evidence" value="ECO:0007669"/>
    <property type="project" value="TreeGrafter"/>
</dbReference>
<evidence type="ECO:0000256" key="1">
    <source>
        <dbReference type="ARBA" id="ARBA00001946"/>
    </source>
</evidence>
<keyword evidence="6 10" id="KW-0547">Nucleotide-binding</keyword>
<protein>
    <recommendedName>
        <fullName evidence="10">tRNA dimethylallyltransferase</fullName>
        <ecNumber evidence="10">2.5.1.75</ecNumber>
    </recommendedName>
    <alternativeName>
        <fullName evidence="10">Dimethylallyl diphosphate:tRNA dimethylallyltransferase</fullName>
        <shortName evidence="10">DMAPP:tRNA dimethylallyltransferase</shortName>
        <shortName evidence="10">DMATase</shortName>
    </alternativeName>
    <alternativeName>
        <fullName evidence="10">Isopentenyl-diphosphate:tRNA isopentenyltransferase</fullName>
        <shortName evidence="10">IPP transferase</shortName>
        <shortName evidence="10">IPPT</shortName>
        <shortName evidence="10">IPTase</shortName>
    </alternativeName>
</protein>
<organism evidence="12 13">
    <name type="scientific">Vagococcus fessus</name>
    <dbReference type="NCBI Taxonomy" id="120370"/>
    <lineage>
        <taxon>Bacteria</taxon>
        <taxon>Bacillati</taxon>
        <taxon>Bacillota</taxon>
        <taxon>Bacilli</taxon>
        <taxon>Lactobacillales</taxon>
        <taxon>Enterococcaceae</taxon>
        <taxon>Vagococcus</taxon>
    </lineage>
</organism>
<evidence type="ECO:0000256" key="5">
    <source>
        <dbReference type="ARBA" id="ARBA00022694"/>
    </source>
</evidence>
<keyword evidence="7 10" id="KW-0067">ATP-binding</keyword>
<dbReference type="EC" id="2.5.1.75" evidence="10"/>
<gene>
    <name evidence="10" type="primary">miaA</name>
    <name evidence="12" type="ORF">CBF31_05260</name>
</gene>
<comment type="caution">
    <text evidence="12">The sequence shown here is derived from an EMBL/GenBank/DDBJ whole genome shotgun (WGS) entry which is preliminary data.</text>
</comment>
<evidence type="ECO:0000313" key="13">
    <source>
        <dbReference type="Proteomes" id="UP000287101"/>
    </source>
</evidence>
<dbReference type="EMBL" id="NGJY01000002">
    <property type="protein sequence ID" value="RSU03128.1"/>
    <property type="molecule type" value="Genomic_DNA"/>
</dbReference>
<dbReference type="SUPFAM" id="SSF52540">
    <property type="entry name" value="P-loop containing nucleoside triphosphate hydrolases"/>
    <property type="match status" value="2"/>
</dbReference>
<evidence type="ECO:0000256" key="10">
    <source>
        <dbReference type="HAMAP-Rule" id="MF_00185"/>
    </source>
</evidence>
<comment type="function">
    <text evidence="2 10">Catalyzes the transfer of a dimethylallyl group onto the adenine at position 37 in tRNAs that read codons beginning with uridine, leading to the formation of N6-(dimethylallyl)adenosine (i(6)A).</text>
</comment>
<evidence type="ECO:0000256" key="4">
    <source>
        <dbReference type="ARBA" id="ARBA00022679"/>
    </source>
</evidence>